<reference evidence="2 3" key="1">
    <citation type="journal article" date="2013" name="ISME J.">
        <title>A metabolic model for members of the genus Tetrasphaera involved in enhanced biological phosphorus removal.</title>
        <authorList>
            <person name="Kristiansen R."/>
            <person name="Nguyen H.T.T."/>
            <person name="Saunders A.M."/>
            <person name="Nielsen J.L."/>
            <person name="Wimmer R."/>
            <person name="Le V.Q."/>
            <person name="McIlroy S.J."/>
            <person name="Petrovski S."/>
            <person name="Seviour R.J."/>
            <person name="Calteau A."/>
            <person name="Nielsen K.L."/>
            <person name="Nielsen P.H."/>
        </authorList>
    </citation>
    <scope>NUCLEOTIDE SEQUENCE [LARGE SCALE GENOMIC DNA]</scope>
    <source>
        <strain evidence="2 3">Ben 74</strain>
    </source>
</reference>
<dbReference type="PANTHER" id="PTHR43677">
    <property type="entry name" value="SHORT-CHAIN DEHYDROGENASE/REDUCTASE"/>
    <property type="match status" value="1"/>
</dbReference>
<dbReference type="SMART" id="SM00829">
    <property type="entry name" value="PKS_ER"/>
    <property type="match status" value="1"/>
</dbReference>
<dbReference type="InterPro" id="IPR051397">
    <property type="entry name" value="Zn-ADH-like_protein"/>
</dbReference>
<dbReference type="Pfam" id="PF00107">
    <property type="entry name" value="ADH_zinc_N"/>
    <property type="match status" value="1"/>
</dbReference>
<dbReference type="CDD" id="cd08241">
    <property type="entry name" value="QOR1"/>
    <property type="match status" value="1"/>
</dbReference>
<dbReference type="InterPro" id="IPR011032">
    <property type="entry name" value="GroES-like_sf"/>
</dbReference>
<evidence type="ECO:0000313" key="3">
    <source>
        <dbReference type="Proteomes" id="UP000035720"/>
    </source>
</evidence>
<dbReference type="Proteomes" id="UP000035720">
    <property type="component" value="Unassembled WGS sequence"/>
</dbReference>
<dbReference type="InterPro" id="IPR013154">
    <property type="entry name" value="ADH-like_N"/>
</dbReference>
<dbReference type="OrthoDB" id="4190732at2"/>
<dbReference type="Pfam" id="PF08240">
    <property type="entry name" value="ADH_N"/>
    <property type="match status" value="1"/>
</dbReference>
<dbReference type="PANTHER" id="PTHR43677:SF4">
    <property type="entry name" value="QUINONE OXIDOREDUCTASE-LIKE PROTEIN 2"/>
    <property type="match status" value="1"/>
</dbReference>
<dbReference type="SUPFAM" id="SSF51735">
    <property type="entry name" value="NAD(P)-binding Rossmann-fold domains"/>
    <property type="match status" value="1"/>
</dbReference>
<dbReference type="InterPro" id="IPR020843">
    <property type="entry name" value="ER"/>
</dbReference>
<dbReference type="AlphaFoldDB" id="A0A077M9W6"/>
<dbReference type="InterPro" id="IPR013149">
    <property type="entry name" value="ADH-like_C"/>
</dbReference>
<name>A0A077M9W6_9MICO</name>
<comment type="caution">
    <text evidence="2">The sequence shown here is derived from an EMBL/GenBank/DDBJ whole genome shotgun (WGS) entry which is preliminary data.</text>
</comment>
<dbReference type="Gene3D" id="3.40.50.720">
    <property type="entry name" value="NAD(P)-binding Rossmann-like Domain"/>
    <property type="match status" value="1"/>
</dbReference>
<dbReference type="InterPro" id="IPR036291">
    <property type="entry name" value="NAD(P)-bd_dom_sf"/>
</dbReference>
<dbReference type="EMBL" id="CAJC01000009">
    <property type="protein sequence ID" value="CCI51498.1"/>
    <property type="molecule type" value="Genomic_DNA"/>
</dbReference>
<organism evidence="2 3">
    <name type="scientific">Nostocoides jenkinsii Ben 74</name>
    <dbReference type="NCBI Taxonomy" id="1193518"/>
    <lineage>
        <taxon>Bacteria</taxon>
        <taxon>Bacillati</taxon>
        <taxon>Actinomycetota</taxon>
        <taxon>Actinomycetes</taxon>
        <taxon>Micrococcales</taxon>
        <taxon>Intrasporangiaceae</taxon>
        <taxon>Nostocoides</taxon>
    </lineage>
</organism>
<dbReference type="SUPFAM" id="SSF50129">
    <property type="entry name" value="GroES-like"/>
    <property type="match status" value="1"/>
</dbReference>
<evidence type="ECO:0000313" key="2">
    <source>
        <dbReference type="EMBL" id="CCI51498.1"/>
    </source>
</evidence>
<protein>
    <submittedName>
        <fullName evidence="2">FadB4</fullName>
    </submittedName>
</protein>
<dbReference type="STRING" id="1193518.BN13_1060026"/>
<dbReference type="Gene3D" id="3.90.180.10">
    <property type="entry name" value="Medium-chain alcohol dehydrogenases, catalytic domain"/>
    <property type="match status" value="1"/>
</dbReference>
<gene>
    <name evidence="2" type="ORF">BN13_1060026</name>
</gene>
<dbReference type="GO" id="GO:0016491">
    <property type="term" value="F:oxidoreductase activity"/>
    <property type="evidence" value="ECO:0007669"/>
    <property type="project" value="InterPro"/>
</dbReference>
<feature type="domain" description="Enoyl reductase (ER)" evidence="1">
    <location>
        <begin position="7"/>
        <end position="321"/>
    </location>
</feature>
<proteinExistence type="predicted"/>
<dbReference type="PROSITE" id="PS01162">
    <property type="entry name" value="QOR_ZETA_CRYSTAL"/>
    <property type="match status" value="1"/>
</dbReference>
<keyword evidence="3" id="KW-1185">Reference proteome</keyword>
<dbReference type="GO" id="GO:0008270">
    <property type="term" value="F:zinc ion binding"/>
    <property type="evidence" value="ECO:0007669"/>
    <property type="project" value="InterPro"/>
</dbReference>
<sequence>MRAVQVSRLDGPSAVEVVDLPAPTTDPRGVLIDVAASGIAFPDVLLTRGLYQLKPALPFVPGAEVAGTVVSAPEGSGFAAGDRVAAFPGYGGFAEQVSVAAPFVFPLPDRVSFEAGAAVPMNYLTCHFALVERGRVQAGETVLVHGAAGGIGTAAIQLAKAYGARVYAVVSDPSKGDVARAAGADEVVAAAGFRESISELTSGRGVDIVVDPVGGDRFTDSLRSLAALGRLLVIGFTGGSIPEVKVNRLLLNNISVVGVGWGAYWMGAGGPGYVRRQWDALLPLLESGAIDPPIGGVRPLAEAAAALTDIEERRATGKLILSPSVPAPSGPHA</sequence>
<evidence type="ECO:0000259" key="1">
    <source>
        <dbReference type="SMART" id="SM00829"/>
    </source>
</evidence>
<accession>A0A077M9W6</accession>
<dbReference type="InterPro" id="IPR002364">
    <property type="entry name" value="Quin_OxRdtase/zeta-crystal_CS"/>
</dbReference>
<dbReference type="RefSeq" id="WP_048547953.1">
    <property type="nucleotide sequence ID" value="NZ_HF571038.1"/>
</dbReference>